<dbReference type="GO" id="GO:0003676">
    <property type="term" value="F:nucleic acid binding"/>
    <property type="evidence" value="ECO:0007669"/>
    <property type="project" value="InterPro"/>
</dbReference>
<keyword evidence="3" id="KW-0347">Helicase</keyword>
<organism evidence="3 4">
    <name type="scientific">Armadillidium nasatum</name>
    <dbReference type="NCBI Taxonomy" id="96803"/>
    <lineage>
        <taxon>Eukaryota</taxon>
        <taxon>Metazoa</taxon>
        <taxon>Ecdysozoa</taxon>
        <taxon>Arthropoda</taxon>
        <taxon>Crustacea</taxon>
        <taxon>Multicrustacea</taxon>
        <taxon>Malacostraca</taxon>
        <taxon>Eumalacostraca</taxon>
        <taxon>Peracarida</taxon>
        <taxon>Isopoda</taxon>
        <taxon>Oniscidea</taxon>
        <taxon>Crinocheta</taxon>
        <taxon>Armadillidiidae</taxon>
        <taxon>Armadillidium</taxon>
    </lineage>
</organism>
<dbReference type="InterPro" id="IPR001878">
    <property type="entry name" value="Znf_CCHC"/>
</dbReference>
<keyword evidence="3" id="KW-0378">Hydrolase</keyword>
<feature type="domain" description="CCHC-type" evidence="2">
    <location>
        <begin position="148"/>
        <end position="163"/>
    </location>
</feature>
<keyword evidence="3" id="KW-0547">Nucleotide-binding</keyword>
<feature type="domain" description="CCHC-type" evidence="2">
    <location>
        <begin position="111"/>
        <end position="126"/>
    </location>
</feature>
<evidence type="ECO:0000259" key="2">
    <source>
        <dbReference type="PROSITE" id="PS50158"/>
    </source>
</evidence>
<keyword evidence="3" id="KW-0067">ATP-binding</keyword>
<name>A0A5N5TH10_9CRUS</name>
<accession>A0A5N5TH10</accession>
<proteinExistence type="predicted"/>
<dbReference type="InterPro" id="IPR036875">
    <property type="entry name" value="Znf_CCHC_sf"/>
</dbReference>
<protein>
    <submittedName>
        <fullName evidence="3">ATP-dependent RNA helicase glh-4</fullName>
    </submittedName>
</protein>
<dbReference type="Proteomes" id="UP000326759">
    <property type="component" value="Unassembled WGS sequence"/>
</dbReference>
<feature type="domain" description="CCHC-type" evidence="2">
    <location>
        <begin position="91"/>
        <end position="105"/>
    </location>
</feature>
<keyword evidence="1" id="KW-0479">Metal-binding</keyword>
<dbReference type="OrthoDB" id="8045540at2759"/>
<comment type="caution">
    <text evidence="3">The sequence shown here is derived from an EMBL/GenBank/DDBJ whole genome shotgun (WGS) entry which is preliminary data.</text>
</comment>
<dbReference type="GO" id="GO:0004386">
    <property type="term" value="F:helicase activity"/>
    <property type="evidence" value="ECO:0007669"/>
    <property type="project" value="UniProtKB-KW"/>
</dbReference>
<dbReference type="EMBL" id="SEYY01001265">
    <property type="protein sequence ID" value="KAB7505378.1"/>
    <property type="molecule type" value="Genomic_DNA"/>
</dbReference>
<keyword evidence="4" id="KW-1185">Reference proteome</keyword>
<evidence type="ECO:0000313" key="4">
    <source>
        <dbReference type="Proteomes" id="UP000326759"/>
    </source>
</evidence>
<dbReference type="Pfam" id="PF00098">
    <property type="entry name" value="zf-CCHC"/>
    <property type="match status" value="3"/>
</dbReference>
<dbReference type="PANTHER" id="PTHR23002">
    <property type="entry name" value="ZINC FINGER CCHC DOMAIN CONTAINING PROTEIN"/>
    <property type="match status" value="1"/>
</dbReference>
<dbReference type="Gene3D" id="4.10.60.10">
    <property type="entry name" value="Zinc finger, CCHC-type"/>
    <property type="match status" value="2"/>
</dbReference>
<dbReference type="SMART" id="SM00343">
    <property type="entry name" value="ZnF_C2HC"/>
    <property type="match status" value="5"/>
</dbReference>
<dbReference type="SUPFAM" id="SSF57756">
    <property type="entry name" value="Retrovirus zinc finger-like domains"/>
    <property type="match status" value="2"/>
</dbReference>
<keyword evidence="1" id="KW-0863">Zinc-finger</keyword>
<dbReference type="AlphaFoldDB" id="A0A5N5TH10"/>
<gene>
    <name evidence="3" type="primary">glh-4</name>
    <name evidence="3" type="ORF">Anas_13811</name>
</gene>
<evidence type="ECO:0000256" key="1">
    <source>
        <dbReference type="PROSITE-ProRule" id="PRU00047"/>
    </source>
</evidence>
<dbReference type="InterPro" id="IPR051714">
    <property type="entry name" value="Znf_CCHC_NABP"/>
</dbReference>
<keyword evidence="1" id="KW-0862">Zinc</keyword>
<dbReference type="GO" id="GO:0008270">
    <property type="term" value="F:zinc ion binding"/>
    <property type="evidence" value="ECO:0007669"/>
    <property type="project" value="UniProtKB-KW"/>
</dbReference>
<evidence type="ECO:0000313" key="3">
    <source>
        <dbReference type="EMBL" id="KAB7505378.1"/>
    </source>
</evidence>
<sequence>MNKRMYLVEDQKIGVHQPNISLTEMLLRANPYEVMVKFLEDFYGGNTQMGVRMVNQRRRMNGNVSRNAQSGQGNQANVNADSNVQNRVVTCFRCGKAGHMISECRWANGACFSCGQVGHLANRCRRCGGLDHWVRDCPQGVRIMRTVCGNCGQDGHFARMCRNQRSTCTVCGKVGHLSGRCWHTRRTGNLNQGGQIINNSQVNRSGITNAEVNRVGNSENVNNPVVGNVAEGN</sequence>
<dbReference type="PROSITE" id="PS50158">
    <property type="entry name" value="ZF_CCHC"/>
    <property type="match status" value="3"/>
</dbReference>
<reference evidence="3 4" key="1">
    <citation type="journal article" date="2019" name="PLoS Biol.">
        <title>Sex chromosomes control vertical transmission of feminizing Wolbachia symbionts in an isopod.</title>
        <authorList>
            <person name="Becking T."/>
            <person name="Chebbi M.A."/>
            <person name="Giraud I."/>
            <person name="Moumen B."/>
            <person name="Laverre T."/>
            <person name="Caubet Y."/>
            <person name="Peccoud J."/>
            <person name="Gilbert C."/>
            <person name="Cordaux R."/>
        </authorList>
    </citation>
    <scope>NUCLEOTIDE SEQUENCE [LARGE SCALE GENOMIC DNA]</scope>
    <source>
        <strain evidence="3">ANa2</strain>
        <tissue evidence="3">Whole body excluding digestive tract and cuticle</tissue>
    </source>
</reference>